<gene>
    <name evidence="1" type="ORF">P857_959</name>
</gene>
<dbReference type="EMBL" id="AXCJ01000001">
    <property type="protein sequence ID" value="ETO91784.1"/>
    <property type="molecule type" value="Genomic_DNA"/>
</dbReference>
<evidence type="ECO:0000313" key="2">
    <source>
        <dbReference type="Proteomes" id="UP000018951"/>
    </source>
</evidence>
<sequence>MEKERSLDQDVQKHYEVDLQEVMIDSRAYTCVVGNRIIRFLGEVKKRIYF</sequence>
<evidence type="ECO:0000313" key="1">
    <source>
        <dbReference type="EMBL" id="ETO91784.1"/>
    </source>
</evidence>
<dbReference type="Proteomes" id="UP000018951">
    <property type="component" value="Unassembled WGS sequence"/>
</dbReference>
<name>W2V0L6_9RICK</name>
<accession>W2V0L6</accession>
<keyword evidence="2" id="KW-1185">Reference proteome</keyword>
<protein>
    <submittedName>
        <fullName evidence="1">Uncharacterized protein</fullName>
    </submittedName>
</protein>
<reference evidence="1 2" key="1">
    <citation type="journal article" date="2013" name="PLoS ONE">
        <title>Bacterial endosymbiosis in a chordate host: long-term co-evolution and conservation of secondary metabolism.</title>
        <authorList>
            <person name="Kwan J.C."/>
            <person name="Schmidt E.W."/>
        </authorList>
    </citation>
    <scope>NUCLEOTIDE SEQUENCE [LARGE SCALE GENOMIC DNA]</scope>
    <source>
        <strain evidence="2">L6</strain>
    </source>
</reference>
<comment type="caution">
    <text evidence="1">The sequence shown here is derived from an EMBL/GenBank/DDBJ whole genome shotgun (WGS) entry which is preliminary data.</text>
</comment>
<dbReference type="AlphaFoldDB" id="W2V0L6"/>
<organism evidence="1 2">
    <name type="scientific">Candidatus Xenolissoclinum pacificiensis L6</name>
    <dbReference type="NCBI Taxonomy" id="1401685"/>
    <lineage>
        <taxon>Bacteria</taxon>
        <taxon>Pseudomonadati</taxon>
        <taxon>Pseudomonadota</taxon>
        <taxon>Alphaproteobacteria</taxon>
        <taxon>Rickettsiales</taxon>
        <taxon>Anaplasmataceae</taxon>
        <taxon>Candidatus Xenolissoclinum</taxon>
    </lineage>
</organism>
<proteinExistence type="predicted"/>